<keyword evidence="6" id="KW-1185">Reference proteome</keyword>
<evidence type="ECO:0000313" key="6">
    <source>
        <dbReference type="Proteomes" id="UP000502823"/>
    </source>
</evidence>
<dbReference type="Gene3D" id="3.40.1490.10">
    <property type="entry name" value="Bit1"/>
    <property type="match status" value="1"/>
</dbReference>
<dbReference type="InterPro" id="IPR023476">
    <property type="entry name" value="Pep_tRNA_hydro_II_dom_sf"/>
</dbReference>
<accession>A0A6L2P9Q0</accession>
<protein>
    <recommendedName>
        <fullName evidence="1">peptidyl-tRNA hydrolase</fullName>
        <ecNumber evidence="1">3.1.1.29</ecNumber>
    </recommendedName>
</protein>
<keyword evidence="2" id="KW-0378">Hydrolase</keyword>
<proteinExistence type="inferred from homology"/>
<evidence type="ECO:0000256" key="2">
    <source>
        <dbReference type="ARBA" id="ARBA00022801"/>
    </source>
</evidence>
<sequence length="194" mass="21836">MAAIDRKWGYDNHGSGTNCLRKECVAEHQDWRKCQDVLKEFRLCIENYTMKKTWFLKGHIINTLSFVKNLTEIGQRNMKLVFVVRTDLGLGKGKLASQCAHAAVSCYQKLLSTSPKTLRLWELMGQPKIVLKAEEEGEQYLLQLRDKAKVLGLVTAIVRDAGRTQVESGTITVLGIGPGKSPLIDQITKHLKLL</sequence>
<evidence type="ECO:0000256" key="1">
    <source>
        <dbReference type="ARBA" id="ARBA00013260"/>
    </source>
</evidence>
<dbReference type="CDD" id="cd02430">
    <property type="entry name" value="PTH2"/>
    <property type="match status" value="1"/>
</dbReference>
<reference evidence="6" key="1">
    <citation type="submission" date="2020-01" db="EMBL/GenBank/DDBJ databases">
        <title>Draft genome sequence of the Termite Coptotermes fromosanus.</title>
        <authorList>
            <person name="Itakura S."/>
            <person name="Yosikawa Y."/>
            <person name="Umezawa K."/>
        </authorList>
    </citation>
    <scope>NUCLEOTIDE SEQUENCE [LARGE SCALE GENOMIC DNA]</scope>
</reference>
<dbReference type="Proteomes" id="UP000502823">
    <property type="component" value="Unassembled WGS sequence"/>
</dbReference>
<dbReference type="Pfam" id="PF01981">
    <property type="entry name" value="PTH2"/>
    <property type="match status" value="1"/>
</dbReference>
<dbReference type="InterPro" id="IPR002833">
    <property type="entry name" value="PTH2"/>
</dbReference>
<comment type="caution">
    <text evidence="5">The sequence shown here is derived from an EMBL/GenBank/DDBJ whole genome shotgun (WGS) entry which is preliminary data.</text>
</comment>
<dbReference type="GO" id="GO:0005829">
    <property type="term" value="C:cytosol"/>
    <property type="evidence" value="ECO:0007669"/>
    <property type="project" value="TreeGrafter"/>
</dbReference>
<dbReference type="GO" id="GO:0004045">
    <property type="term" value="F:peptidyl-tRNA hydrolase activity"/>
    <property type="evidence" value="ECO:0007669"/>
    <property type="project" value="UniProtKB-EC"/>
</dbReference>
<dbReference type="NCBIfam" id="NF003314">
    <property type="entry name" value="PRK04322.1"/>
    <property type="match status" value="1"/>
</dbReference>
<dbReference type="InParanoid" id="A0A6L2P9Q0"/>
<gene>
    <name evidence="5" type="ORF">Cfor_02073</name>
</gene>
<dbReference type="NCBIfam" id="TIGR00283">
    <property type="entry name" value="arch_pth2"/>
    <property type="match status" value="1"/>
</dbReference>
<dbReference type="PANTHER" id="PTHR12649">
    <property type="entry name" value="PEPTIDYL-TRNA HYDROLASE 2"/>
    <property type="match status" value="1"/>
</dbReference>
<dbReference type="EC" id="3.1.1.29" evidence="1"/>
<comment type="catalytic activity">
    <reaction evidence="4">
        <text>an N-acyl-L-alpha-aminoacyl-tRNA + H2O = an N-acyl-L-amino acid + a tRNA + H(+)</text>
        <dbReference type="Rhea" id="RHEA:54448"/>
        <dbReference type="Rhea" id="RHEA-COMP:10123"/>
        <dbReference type="Rhea" id="RHEA-COMP:13883"/>
        <dbReference type="ChEBI" id="CHEBI:15377"/>
        <dbReference type="ChEBI" id="CHEBI:15378"/>
        <dbReference type="ChEBI" id="CHEBI:59874"/>
        <dbReference type="ChEBI" id="CHEBI:78442"/>
        <dbReference type="ChEBI" id="CHEBI:138191"/>
        <dbReference type="EC" id="3.1.1.29"/>
    </reaction>
</comment>
<dbReference type="FunFam" id="3.40.1490.10:FF:000001">
    <property type="entry name" value="Peptidyl-tRNA hydrolase 2"/>
    <property type="match status" value="1"/>
</dbReference>
<evidence type="ECO:0000256" key="4">
    <source>
        <dbReference type="ARBA" id="ARBA00048707"/>
    </source>
</evidence>
<dbReference type="OrthoDB" id="1733656at2759"/>
<dbReference type="EMBL" id="BLKM01000110">
    <property type="protein sequence ID" value="GFG29041.1"/>
    <property type="molecule type" value="Genomic_DNA"/>
</dbReference>
<organism evidence="5 6">
    <name type="scientific">Coptotermes formosanus</name>
    <name type="common">Formosan subterranean termite</name>
    <dbReference type="NCBI Taxonomy" id="36987"/>
    <lineage>
        <taxon>Eukaryota</taxon>
        <taxon>Metazoa</taxon>
        <taxon>Ecdysozoa</taxon>
        <taxon>Arthropoda</taxon>
        <taxon>Hexapoda</taxon>
        <taxon>Insecta</taxon>
        <taxon>Pterygota</taxon>
        <taxon>Neoptera</taxon>
        <taxon>Polyneoptera</taxon>
        <taxon>Dictyoptera</taxon>
        <taxon>Blattodea</taxon>
        <taxon>Blattoidea</taxon>
        <taxon>Termitoidae</taxon>
        <taxon>Rhinotermitidae</taxon>
        <taxon>Coptotermes</taxon>
    </lineage>
</organism>
<comment type="similarity">
    <text evidence="3">Belongs to the PTH2 family.</text>
</comment>
<name>A0A6L2P9Q0_COPFO</name>
<dbReference type="AlphaFoldDB" id="A0A6L2P9Q0"/>
<evidence type="ECO:0000313" key="5">
    <source>
        <dbReference type="EMBL" id="GFG29041.1"/>
    </source>
</evidence>
<evidence type="ECO:0000256" key="3">
    <source>
        <dbReference type="ARBA" id="ARBA00038050"/>
    </source>
</evidence>
<dbReference type="PANTHER" id="PTHR12649:SF11">
    <property type="entry name" value="PEPTIDYL-TRNA HYDROLASE 2, MITOCHONDRIAL"/>
    <property type="match status" value="1"/>
</dbReference>
<dbReference type="SUPFAM" id="SSF102462">
    <property type="entry name" value="Peptidyl-tRNA hydrolase II"/>
    <property type="match status" value="1"/>
</dbReference>